<dbReference type="Proteomes" id="UP001549076">
    <property type="component" value="Unassembled WGS sequence"/>
</dbReference>
<comment type="caution">
    <text evidence="4">The sequence shown here is derived from an EMBL/GenBank/DDBJ whole genome shotgun (WGS) entry which is preliminary data.</text>
</comment>
<dbReference type="PANTHER" id="PTHR12304:SF4">
    <property type="entry name" value="URIDINE NUCLEOSIDASE"/>
    <property type="match status" value="1"/>
</dbReference>
<proteinExistence type="predicted"/>
<evidence type="ECO:0000313" key="5">
    <source>
        <dbReference type="Proteomes" id="UP001549076"/>
    </source>
</evidence>
<dbReference type="CDD" id="cd00455">
    <property type="entry name" value="nuc_hydro"/>
    <property type="match status" value="1"/>
</dbReference>
<dbReference type="EMBL" id="JBEPML010000026">
    <property type="protein sequence ID" value="MET3794600.1"/>
    <property type="molecule type" value="Genomic_DNA"/>
</dbReference>
<sequence>MRVIIDCDPGNGIAGANVDDGLALALAFAAPQISLEMITTVAGNTPSEVGYAVACDLVRRLEKSLPVWRGASRALLEPPAPWRERLDHGVDRHGLHKLWDDVQAPQPCPGSAPMAPYAMGELICNNPGEITLVATGPLTNVALALQLYPQMIGAVKRIVIMGGAFHVPGYLKDTNFGIDPEAAHAVLTSGAPITLVPMDVTTQTQMVHADLDRLTQYKSVLGSYLEQTMRPWIDYSMRTRNLPGCWIHDALTIAWLLDPSLTTGIDDFVDVALEGVARGMTCRYGRDNLRLDVGVSAPQGAPVHILQTVDNQRLLSLIEHHIQRCA</sequence>
<keyword evidence="5" id="KW-1185">Reference proteome</keyword>
<keyword evidence="1" id="KW-0378">Hydrolase</keyword>
<accession>A0ABV2N715</accession>
<evidence type="ECO:0000256" key="1">
    <source>
        <dbReference type="ARBA" id="ARBA00022801"/>
    </source>
</evidence>
<dbReference type="PANTHER" id="PTHR12304">
    <property type="entry name" value="INOSINE-URIDINE PREFERRING NUCLEOSIDE HYDROLASE"/>
    <property type="match status" value="1"/>
</dbReference>
<dbReference type="Pfam" id="PF01156">
    <property type="entry name" value="IU_nuc_hydro"/>
    <property type="match status" value="1"/>
</dbReference>
<protein>
    <submittedName>
        <fullName evidence="4">Inosine-uridine nucleoside N-ribohydrolase</fullName>
    </submittedName>
</protein>
<dbReference type="SUPFAM" id="SSF53590">
    <property type="entry name" value="Nucleoside hydrolase"/>
    <property type="match status" value="1"/>
</dbReference>
<evidence type="ECO:0000313" key="4">
    <source>
        <dbReference type="EMBL" id="MET3794600.1"/>
    </source>
</evidence>
<dbReference type="InterPro" id="IPR036452">
    <property type="entry name" value="Ribo_hydro-like"/>
</dbReference>
<dbReference type="Gene3D" id="3.90.245.10">
    <property type="entry name" value="Ribonucleoside hydrolase-like"/>
    <property type="match status" value="1"/>
</dbReference>
<dbReference type="InterPro" id="IPR001910">
    <property type="entry name" value="Inosine/uridine_hydrolase_dom"/>
</dbReference>
<keyword evidence="2" id="KW-0326">Glycosidase</keyword>
<evidence type="ECO:0000256" key="2">
    <source>
        <dbReference type="ARBA" id="ARBA00023295"/>
    </source>
</evidence>
<organism evidence="4 5">
    <name type="scientific">Aquamicrobium terrae</name>
    <dbReference type="NCBI Taxonomy" id="1324945"/>
    <lineage>
        <taxon>Bacteria</taxon>
        <taxon>Pseudomonadati</taxon>
        <taxon>Pseudomonadota</taxon>
        <taxon>Alphaproteobacteria</taxon>
        <taxon>Hyphomicrobiales</taxon>
        <taxon>Phyllobacteriaceae</taxon>
        <taxon>Aquamicrobium</taxon>
    </lineage>
</organism>
<dbReference type="RefSeq" id="WP_354199503.1">
    <property type="nucleotide sequence ID" value="NZ_JBEPML010000026.1"/>
</dbReference>
<feature type="domain" description="Inosine/uridine-preferring nucleoside hydrolase" evidence="3">
    <location>
        <begin position="3"/>
        <end position="314"/>
    </location>
</feature>
<dbReference type="InterPro" id="IPR023186">
    <property type="entry name" value="IUNH"/>
</dbReference>
<name>A0ABV2N715_9HYPH</name>
<reference evidence="4 5" key="1">
    <citation type="submission" date="2024-06" db="EMBL/GenBank/DDBJ databases">
        <title>Genomic Encyclopedia of Type Strains, Phase IV (KMG-IV): sequencing the most valuable type-strain genomes for metagenomic binning, comparative biology and taxonomic classification.</title>
        <authorList>
            <person name="Goeker M."/>
        </authorList>
    </citation>
    <scope>NUCLEOTIDE SEQUENCE [LARGE SCALE GENOMIC DNA]</scope>
    <source>
        <strain evidence="4 5">DSM 27865</strain>
    </source>
</reference>
<evidence type="ECO:0000259" key="3">
    <source>
        <dbReference type="Pfam" id="PF01156"/>
    </source>
</evidence>
<gene>
    <name evidence="4" type="ORF">ABID37_004840</name>
</gene>